<dbReference type="InterPro" id="IPR025110">
    <property type="entry name" value="AMP-bd_C"/>
</dbReference>
<evidence type="ECO:0000259" key="4">
    <source>
        <dbReference type="Pfam" id="PF23024"/>
    </source>
</evidence>
<feature type="region of interest" description="Disordered" evidence="1">
    <location>
        <begin position="93"/>
        <end position="114"/>
    </location>
</feature>
<dbReference type="InterPro" id="IPR000873">
    <property type="entry name" value="AMP-dep_synth/lig_dom"/>
</dbReference>
<reference evidence="6" key="1">
    <citation type="submission" date="2022-07" db="EMBL/GenBank/DDBJ databases">
        <title>Phylogenomic reconstructions and comparative analyses of Kickxellomycotina fungi.</title>
        <authorList>
            <person name="Reynolds N.K."/>
            <person name="Stajich J.E."/>
            <person name="Barry K."/>
            <person name="Grigoriev I.V."/>
            <person name="Crous P."/>
            <person name="Smith M.E."/>
        </authorList>
    </citation>
    <scope>NUCLEOTIDE SEQUENCE</scope>
    <source>
        <strain evidence="6">BCRC 34297</strain>
    </source>
</reference>
<feature type="domain" description="Meiotically up-regulated gene 62 protein-like alpha-beta" evidence="5">
    <location>
        <begin position="1697"/>
        <end position="1821"/>
    </location>
</feature>
<proteinExistence type="predicted"/>
<feature type="compositionally biased region" description="Basic and acidic residues" evidence="1">
    <location>
        <begin position="333"/>
        <end position="345"/>
    </location>
</feature>
<feature type="compositionally biased region" description="Low complexity" evidence="1">
    <location>
        <begin position="1369"/>
        <end position="1381"/>
    </location>
</feature>
<accession>A0A9W8H284</accession>
<gene>
    <name evidence="6" type="ORF">GGI19_002094</name>
</gene>
<dbReference type="SUPFAM" id="SSF56801">
    <property type="entry name" value="Acetyl-CoA synthetase-like"/>
    <property type="match status" value="3"/>
</dbReference>
<dbReference type="Pfam" id="PF23024">
    <property type="entry name" value="AMP-dom_DIP2-like"/>
    <property type="match status" value="1"/>
</dbReference>
<evidence type="ECO:0000313" key="7">
    <source>
        <dbReference type="Proteomes" id="UP001140011"/>
    </source>
</evidence>
<feature type="region of interest" description="Disordered" evidence="1">
    <location>
        <begin position="628"/>
        <end position="654"/>
    </location>
</feature>
<feature type="region of interest" description="Disordered" evidence="1">
    <location>
        <begin position="677"/>
        <end position="751"/>
    </location>
</feature>
<feature type="region of interest" description="Disordered" evidence="1">
    <location>
        <begin position="455"/>
        <end position="487"/>
    </location>
</feature>
<feature type="compositionally biased region" description="Acidic residues" evidence="1">
    <location>
        <begin position="251"/>
        <end position="266"/>
    </location>
</feature>
<feature type="region of interest" description="Disordered" evidence="1">
    <location>
        <begin position="1239"/>
        <end position="1381"/>
    </location>
</feature>
<feature type="region of interest" description="Disordered" evidence="1">
    <location>
        <begin position="519"/>
        <end position="599"/>
    </location>
</feature>
<feature type="compositionally biased region" description="Polar residues" evidence="1">
    <location>
        <begin position="1296"/>
        <end position="1312"/>
    </location>
</feature>
<feature type="region of interest" description="Disordered" evidence="1">
    <location>
        <begin position="333"/>
        <end position="360"/>
    </location>
</feature>
<feature type="compositionally biased region" description="Polar residues" evidence="1">
    <location>
        <begin position="468"/>
        <end position="477"/>
    </location>
</feature>
<feature type="compositionally biased region" description="Polar residues" evidence="1">
    <location>
        <begin position="1346"/>
        <end position="1366"/>
    </location>
</feature>
<dbReference type="InterPro" id="IPR010506">
    <property type="entry name" value="DMAP1-bd"/>
</dbReference>
<evidence type="ECO:0000259" key="3">
    <source>
        <dbReference type="Pfam" id="PF06464"/>
    </source>
</evidence>
<evidence type="ECO:0000256" key="1">
    <source>
        <dbReference type="SAM" id="MobiDB-lite"/>
    </source>
</evidence>
<feature type="region of interest" description="Disordered" evidence="1">
    <location>
        <begin position="249"/>
        <end position="296"/>
    </location>
</feature>
<feature type="domain" description="AMP-dependent synthetase/ligase" evidence="2">
    <location>
        <begin position="1878"/>
        <end position="2305"/>
    </location>
</feature>
<name>A0A9W8H284_9FUNG</name>
<dbReference type="GO" id="GO:0006633">
    <property type="term" value="P:fatty acid biosynthetic process"/>
    <property type="evidence" value="ECO:0007669"/>
    <property type="project" value="TreeGrafter"/>
</dbReference>
<comment type="caution">
    <text evidence="6">The sequence shown here is derived from an EMBL/GenBank/DDBJ whole genome shotgun (WGS) entry which is preliminary data.</text>
</comment>
<feature type="domain" description="AMP-binding enzyme C-terminal" evidence="4">
    <location>
        <begin position="2444"/>
        <end position="2513"/>
    </location>
</feature>
<dbReference type="Proteomes" id="UP001140011">
    <property type="component" value="Unassembled WGS sequence"/>
</dbReference>
<sequence length="2544" mass="273450">MDSGRGLPTFEELPLAYQAQIRDIQQEFMDGDITQKGYDKRMAKIVQDYQSSISAMQEMSGVPVMLSNAHRAFTTGNEGVDCDFSAMRIGSDSPPPAATELQPPAGGIQTRPAVGSRSGIVDTKAFYDARKSTVVGFRKPGINFDALLDDFDDDDMDLQALSKSSSTGQMGGVTSNGLSQFGYGVGAPPVPALPVPELPEDSRATYPVAPSISVEGAEYDDELTSGRAYNVLSDIMDPYGSQLSRANQELYSDDDSSSDGILDDLDGLSPAGVSSSGISPGIAKQPVAPSGEARDALSGAPLEPVAAGLHPYVNGGPARGGDYQHARADDLRRQISRQSDTKRLPTDQANMYQGDGHSDVPLPGMALTNGQGSMGIQRPEMRLPVPRSTSTSGLNGPRPGVYDTPSSVNMLTPDTPTVGHFGAANFGDGSTFTDTIRMPKQSGKTRYQEDIASLSPISGIHSAEDDQASGSEVGTSESPERLGGRYSMHSSMTDHAATIASGVGTITLEDMAQAAAGSDSLARTEFTSAPDDGAKDPMPGDEHSISFSRGSGAHGNRAALPDAWVTPRSNSPAGASPLAVESSPTDDDEPANRSQFSFGVSSGHAAITHIRGSGGAYATEPDFAESNVGADFTSSPMDNASLRSSASQHQRPSIQSVAFGSYGEHDLNQVNEPLPLGQAAQHGFPYPSDDYGNGRDLGSSELPMNADALKQQQQQQQAVRSQPSMSNIGSRLGRRPTYSTRADRRPLTSMASGGAIGRASYYAPEAQPEVPANFDMHLLPNIDPAMVAALESAEATSNANAPGVEDNRDSLADYAFEHALPYHNSHEHGGAGLNPVITDFRVAGSNQAAQYAFEQSGGFGAQVVSMTAPLERHALSQSAEPRLAPNSAPLLDIHSPMVAQGGYDSENQAMYEDWSAEMQPLQQQQPELSSIGAILYPREIPDEVYSSKLKAIMEGHESLPSVLRFRAAATPNEIAYTCIDTKGKEIGSWTWAGLHTRAIQVVQLVRQRGVSVWGDRVALVYRKYEMLDFVGSLFGCFYAGLCAVPIVAGDSYAELVHVLQSTSSALVLTTELNTKALNKDISQNNVGPGWPTDVSWVRTDNLGGCVLSTVGAQNASSQYHSRAVPEGSFNSRTELRIDEIGPDDLAYIEFSKSPNGELKGVQITHGAIMRQCAVWMMSTGMLDIGRKYKHRVELDEHEAAVAPDYSLGLADPINELDADSTPSTPHSALVEQSSLDAHDYGSTAVGSPTTADHDAHSSGRGSVGKKWGSTSGFLGRLRNVGSLPKMRRGSRGRDSSIASTDGKQGLNGSARNSVVGQQQQAAGGGRVRAASNLSTLLQQQTQQAQRGDSSTTHLPSPAQKSRTRLSATGRGNNASAANESGAGLTVATTITTPSANVGVFQDVVMYYIEPRQHFGLVYGIFGGCYGGHQSVYLSSAVCEIPGAYINLLTRYKATVAVGDYTGLQAVLSTATDEPGQIIEFSKKVAPNLACLRLCLVDTLFIDPIFHATFDKNVLHRFGCPYQSIADTEGHPVVTAVCTLAEHGSMLMAMRDSLTAAVGTKYEFVLDRAAFRENRIVVLPDEKNEAEVDRIGTVRYQSFGFPALSATIAVVDPETRELCAGDAIGELWISSASLGSGFWGLPKLSSSIFAARFTYSSGELASSNAYLRTGLMGAVVQGRVLVFGFYEDRIRTLTVEAAEPSLGFHYAGDINSTIRRYLPQVSECTAFEMFANDTHFPVIAAEVRHNSGAYATVAEEIYGVLRSRHGLHAYAVALCPPNSLPRAFQYGKRTVNAQLCRHQFESGRVNCLYVKLSTDRLFVNLPPPAHTLPPDDDFIQDPSVALYGRWLQQTSLESPAPSVDEPSATDLRAFPSITELLVWRAAKYPEHVAYTQFDDRARPLKPMTFSKLLAKVSAVAQLMLDKRRVSPGDHVLIAIAPSPSLAVAIHACLAIGAVPIAIAPPDVERLSDDLPPLLVTAREFQVNFILVDQHSEEIFRGKMMDAAMRVQSLRSLLGSHRMPAPLSVAKAPKSPRHLLGQHPSFRFNRQWADPARTALVMQFTGAQASTPQYVSYTHKAILGFCSQQKGDFQMLPTLPVIASVRAYNGYGLLHCTMIGVYVGCMTLLLSPVDFFASPAVWFELVQRYNVKDAFTTLPMLQHAMNFLSAYVGQYRFKLGAVRNFIVATEERVDPQTYANIRDFFAHYGLSETAINPLYGTLMNPCISTRAYLGVSPLTLRLDIHAMRRARVVALPPLSEVDNPEEAELHSLTLQDSGKVSGSTMVAIVDPTTRLALPAGCIGEVWVCSDSNATRKQTPVALANGASSLQRRPLMTITDSTGYLDGNQENVFVRTGDLGFLYLQVATANEQDDSAPAEPYLFVAGRIAETFNVSGYMHFYSDVERAVEEPCEDIVQGSCVVIQTTLHAPVGATDASPAVPLVVDPSSAPRLVAVISLRRAPSDSFLPNAACLIFNNVLDRHQVLLDEIVFVPRDALPRSRISERRRRTVRGLYESGKLNAFVNFPISNSSTILDQGNAQLFLSAMPAYTQ</sequence>
<keyword evidence="7" id="KW-1185">Reference proteome</keyword>
<dbReference type="Gene3D" id="3.30.300.30">
    <property type="match status" value="2"/>
</dbReference>
<feature type="compositionally biased region" description="Basic and acidic residues" evidence="1">
    <location>
        <begin position="532"/>
        <end position="544"/>
    </location>
</feature>
<dbReference type="Pfam" id="PF06464">
    <property type="entry name" value="DMAP_binding"/>
    <property type="match status" value="1"/>
</dbReference>
<organism evidence="6 7">
    <name type="scientific">Coemansia pectinata</name>
    <dbReference type="NCBI Taxonomy" id="1052879"/>
    <lineage>
        <taxon>Eukaryota</taxon>
        <taxon>Fungi</taxon>
        <taxon>Fungi incertae sedis</taxon>
        <taxon>Zoopagomycota</taxon>
        <taxon>Kickxellomycotina</taxon>
        <taxon>Kickxellomycetes</taxon>
        <taxon>Kickxellales</taxon>
        <taxon>Kickxellaceae</taxon>
        <taxon>Coemansia</taxon>
    </lineage>
</organism>
<dbReference type="EMBL" id="JANBUH010000091">
    <property type="protein sequence ID" value="KAJ2754861.1"/>
    <property type="molecule type" value="Genomic_DNA"/>
</dbReference>
<feature type="compositionally biased region" description="Polar residues" evidence="1">
    <location>
        <begin position="632"/>
        <end position="654"/>
    </location>
</feature>
<dbReference type="InterPro" id="IPR056881">
    <property type="entry name" value="Mug62_dom"/>
</dbReference>
<dbReference type="InterPro" id="IPR042099">
    <property type="entry name" value="ANL_N_sf"/>
</dbReference>
<feature type="region of interest" description="Disordered" evidence="1">
    <location>
        <begin position="385"/>
        <end position="405"/>
    </location>
</feature>
<dbReference type="InterPro" id="IPR045851">
    <property type="entry name" value="AMP-bd_C_sf"/>
</dbReference>
<dbReference type="Pfam" id="PF24919">
    <property type="entry name" value="Mug62"/>
    <property type="match status" value="1"/>
</dbReference>
<feature type="compositionally biased region" description="Polar residues" evidence="1">
    <location>
        <begin position="718"/>
        <end position="729"/>
    </location>
</feature>
<dbReference type="PANTHER" id="PTHR22754">
    <property type="entry name" value="DISCO-INTERACTING PROTEIN 2 DIP2 -RELATED"/>
    <property type="match status" value="1"/>
</dbReference>
<feature type="domain" description="AMP-dependent synthetase/ligase" evidence="2">
    <location>
        <begin position="966"/>
        <end position="1178"/>
    </location>
</feature>
<dbReference type="GO" id="GO:0005886">
    <property type="term" value="C:plasma membrane"/>
    <property type="evidence" value="ECO:0007669"/>
    <property type="project" value="TreeGrafter"/>
</dbReference>
<dbReference type="Pfam" id="PF00501">
    <property type="entry name" value="AMP-binding"/>
    <property type="match status" value="2"/>
</dbReference>
<feature type="compositionally biased region" description="Low complexity" evidence="1">
    <location>
        <begin position="1314"/>
        <end position="1345"/>
    </location>
</feature>
<protein>
    <submittedName>
        <fullName evidence="6">Uncharacterized protein</fullName>
    </submittedName>
</protein>
<dbReference type="OrthoDB" id="69964at2759"/>
<evidence type="ECO:0000313" key="6">
    <source>
        <dbReference type="EMBL" id="KAJ2754861.1"/>
    </source>
</evidence>
<evidence type="ECO:0000259" key="5">
    <source>
        <dbReference type="Pfam" id="PF24919"/>
    </source>
</evidence>
<dbReference type="PANTHER" id="PTHR22754:SF32">
    <property type="entry name" value="DISCO-INTERACTING PROTEIN 2"/>
    <property type="match status" value="1"/>
</dbReference>
<evidence type="ECO:0000259" key="2">
    <source>
        <dbReference type="Pfam" id="PF00501"/>
    </source>
</evidence>
<dbReference type="GO" id="GO:0070566">
    <property type="term" value="F:adenylyltransferase activity"/>
    <property type="evidence" value="ECO:0007669"/>
    <property type="project" value="TreeGrafter"/>
</dbReference>
<feature type="domain" description="DMAP1-binding" evidence="3">
    <location>
        <begin position="12"/>
        <end position="54"/>
    </location>
</feature>
<dbReference type="Gene3D" id="3.40.50.12780">
    <property type="entry name" value="N-terminal domain of ligase-like"/>
    <property type="match status" value="3"/>
</dbReference>